<reference evidence="1 2" key="1">
    <citation type="submission" date="2019-05" db="EMBL/GenBank/DDBJ databases">
        <title>Another draft genome of Portunus trituberculatus and its Hox gene families provides insights of decapod evolution.</title>
        <authorList>
            <person name="Jeong J.-H."/>
            <person name="Song I."/>
            <person name="Kim S."/>
            <person name="Choi T."/>
            <person name="Kim D."/>
            <person name="Ryu S."/>
            <person name="Kim W."/>
        </authorList>
    </citation>
    <scope>NUCLEOTIDE SEQUENCE [LARGE SCALE GENOMIC DNA]</scope>
    <source>
        <tissue evidence="1">Muscle</tissue>
    </source>
</reference>
<dbReference type="Proteomes" id="UP000324222">
    <property type="component" value="Unassembled WGS sequence"/>
</dbReference>
<proteinExistence type="predicted"/>
<sequence length="53" mass="5592">MKTRHGSEGVKKAKKEQCVKAACVVYAAPLAVSVLRHKPPTTVATVVSECADP</sequence>
<comment type="caution">
    <text evidence="1">The sequence shown here is derived from an EMBL/GenBank/DDBJ whole genome shotgun (WGS) entry which is preliminary data.</text>
</comment>
<dbReference type="AlphaFoldDB" id="A0A5B7I4N3"/>
<gene>
    <name evidence="1" type="ORF">E2C01_071519</name>
</gene>
<evidence type="ECO:0000313" key="1">
    <source>
        <dbReference type="EMBL" id="MPC77075.1"/>
    </source>
</evidence>
<evidence type="ECO:0000313" key="2">
    <source>
        <dbReference type="Proteomes" id="UP000324222"/>
    </source>
</evidence>
<dbReference type="EMBL" id="VSRR010044938">
    <property type="protein sequence ID" value="MPC77075.1"/>
    <property type="molecule type" value="Genomic_DNA"/>
</dbReference>
<protein>
    <submittedName>
        <fullName evidence="1">Uncharacterized protein</fullName>
    </submittedName>
</protein>
<name>A0A5B7I4N3_PORTR</name>
<organism evidence="1 2">
    <name type="scientific">Portunus trituberculatus</name>
    <name type="common">Swimming crab</name>
    <name type="synonym">Neptunus trituberculatus</name>
    <dbReference type="NCBI Taxonomy" id="210409"/>
    <lineage>
        <taxon>Eukaryota</taxon>
        <taxon>Metazoa</taxon>
        <taxon>Ecdysozoa</taxon>
        <taxon>Arthropoda</taxon>
        <taxon>Crustacea</taxon>
        <taxon>Multicrustacea</taxon>
        <taxon>Malacostraca</taxon>
        <taxon>Eumalacostraca</taxon>
        <taxon>Eucarida</taxon>
        <taxon>Decapoda</taxon>
        <taxon>Pleocyemata</taxon>
        <taxon>Brachyura</taxon>
        <taxon>Eubrachyura</taxon>
        <taxon>Portunoidea</taxon>
        <taxon>Portunidae</taxon>
        <taxon>Portuninae</taxon>
        <taxon>Portunus</taxon>
    </lineage>
</organism>
<keyword evidence="2" id="KW-1185">Reference proteome</keyword>
<accession>A0A5B7I4N3</accession>